<dbReference type="EMBL" id="LRQV01000106">
    <property type="protein sequence ID" value="KXK59587.1"/>
    <property type="molecule type" value="Genomic_DNA"/>
</dbReference>
<protein>
    <submittedName>
        <fullName evidence="4">FAD-linked oxidoreductase</fullName>
    </submittedName>
</protein>
<dbReference type="InterPro" id="IPR016171">
    <property type="entry name" value="Vanillyl_alc_oxidase_C-sub2"/>
</dbReference>
<dbReference type="Gene3D" id="1.10.45.10">
    <property type="entry name" value="Vanillyl-alcohol Oxidase, Chain A, domain 4"/>
    <property type="match status" value="1"/>
</dbReference>
<dbReference type="InterPro" id="IPR006094">
    <property type="entry name" value="Oxid_FAD_bind_N"/>
</dbReference>
<dbReference type="Pfam" id="PF01565">
    <property type="entry name" value="FAD_binding_4"/>
    <property type="match status" value="2"/>
</dbReference>
<dbReference type="GO" id="GO:0016020">
    <property type="term" value="C:membrane"/>
    <property type="evidence" value="ECO:0007669"/>
    <property type="project" value="InterPro"/>
</dbReference>
<dbReference type="OrthoDB" id="9800184at2"/>
<dbReference type="Pfam" id="PF04030">
    <property type="entry name" value="ALO"/>
    <property type="match status" value="1"/>
</dbReference>
<accession>A0A136PMP3</accession>
<dbReference type="Gene3D" id="3.30.70.2520">
    <property type="match status" value="1"/>
</dbReference>
<dbReference type="InterPro" id="IPR016167">
    <property type="entry name" value="FAD-bd_PCMH_sub1"/>
</dbReference>
<dbReference type="InterPro" id="IPR007173">
    <property type="entry name" value="ALO_C"/>
</dbReference>
<dbReference type="SUPFAM" id="SSF56176">
    <property type="entry name" value="FAD-binding/transporter-associated domain-like"/>
    <property type="match status" value="1"/>
</dbReference>
<dbReference type="GO" id="GO:0003885">
    <property type="term" value="F:D-arabinono-1,4-lactone oxidase activity"/>
    <property type="evidence" value="ECO:0007669"/>
    <property type="project" value="InterPro"/>
</dbReference>
<dbReference type="InterPro" id="IPR010031">
    <property type="entry name" value="FAD_lactone_oxidase-like"/>
</dbReference>
<dbReference type="PANTHER" id="PTHR43762">
    <property type="entry name" value="L-GULONOLACTONE OXIDASE"/>
    <property type="match status" value="1"/>
</dbReference>
<dbReference type="GO" id="GO:0071949">
    <property type="term" value="F:FAD binding"/>
    <property type="evidence" value="ECO:0007669"/>
    <property type="project" value="InterPro"/>
</dbReference>
<dbReference type="InterPro" id="IPR016166">
    <property type="entry name" value="FAD-bd_PCMH"/>
</dbReference>
<dbReference type="AlphaFoldDB" id="A0A136PMP3"/>
<dbReference type="RefSeq" id="WP_067370480.1">
    <property type="nucleotide sequence ID" value="NZ_JBIUBN010000028.1"/>
</dbReference>
<dbReference type="GO" id="GO:0080049">
    <property type="term" value="F:L-gulono-1,4-lactone dehydrogenase activity"/>
    <property type="evidence" value="ECO:0007669"/>
    <property type="project" value="TreeGrafter"/>
</dbReference>
<organism evidence="4 5">
    <name type="scientific">Micromonospora rosaria</name>
    <dbReference type="NCBI Taxonomy" id="47874"/>
    <lineage>
        <taxon>Bacteria</taxon>
        <taxon>Bacillati</taxon>
        <taxon>Actinomycetota</taxon>
        <taxon>Actinomycetes</taxon>
        <taxon>Micromonosporales</taxon>
        <taxon>Micromonosporaceae</taxon>
        <taxon>Micromonospora</taxon>
    </lineage>
</organism>
<dbReference type="Gene3D" id="3.30.465.10">
    <property type="match status" value="1"/>
</dbReference>
<reference evidence="4 5" key="1">
    <citation type="submission" date="2016-01" db="EMBL/GenBank/DDBJ databases">
        <title>Whole genome sequence and analysis of Micromonospora rosaria DSM 803, which can produce antibacterial substance rosamicin.</title>
        <authorList>
            <person name="Yang H."/>
            <person name="He X."/>
            <person name="Zhu D."/>
        </authorList>
    </citation>
    <scope>NUCLEOTIDE SEQUENCE [LARGE SCALE GENOMIC DNA]</scope>
    <source>
        <strain evidence="4 5">DSM 803</strain>
    </source>
</reference>
<keyword evidence="1" id="KW-0560">Oxidoreductase</keyword>
<dbReference type="PANTHER" id="PTHR43762:SF1">
    <property type="entry name" value="D-ARABINONO-1,4-LACTONE OXIDASE"/>
    <property type="match status" value="1"/>
</dbReference>
<dbReference type="NCBIfam" id="TIGR01679">
    <property type="entry name" value="bact_FAD_ox"/>
    <property type="match status" value="1"/>
</dbReference>
<evidence type="ECO:0000259" key="3">
    <source>
        <dbReference type="PROSITE" id="PS51387"/>
    </source>
</evidence>
<evidence type="ECO:0000313" key="4">
    <source>
        <dbReference type="EMBL" id="KXK59587.1"/>
    </source>
</evidence>
<dbReference type="Proteomes" id="UP000070620">
    <property type="component" value="Unassembled WGS sequence"/>
</dbReference>
<feature type="domain" description="FAD-binding PCMH-type" evidence="3">
    <location>
        <begin position="18"/>
        <end position="201"/>
    </location>
</feature>
<keyword evidence="5" id="KW-1185">Reference proteome</keyword>
<evidence type="ECO:0000256" key="1">
    <source>
        <dbReference type="ARBA" id="ARBA00023002"/>
    </source>
</evidence>
<gene>
    <name evidence="4" type="ORF">AWW66_23495</name>
</gene>
<name>A0A136PMP3_9ACTN</name>
<evidence type="ECO:0000313" key="5">
    <source>
        <dbReference type="Proteomes" id="UP000070620"/>
    </source>
</evidence>
<comment type="caution">
    <text evidence="4">The sequence shown here is derived from an EMBL/GenBank/DDBJ whole genome shotgun (WGS) entry which is preliminary data.</text>
</comment>
<dbReference type="PIRSF" id="PIRSF000136">
    <property type="entry name" value="LGO_GLO"/>
    <property type="match status" value="1"/>
</dbReference>
<proteinExistence type="predicted"/>
<dbReference type="Gene3D" id="3.30.43.10">
    <property type="entry name" value="Uridine Diphospho-n-acetylenolpyruvylglucosamine Reductase, domain 2"/>
    <property type="match status" value="1"/>
</dbReference>
<dbReference type="PROSITE" id="PS51387">
    <property type="entry name" value="FAD_PCMH"/>
    <property type="match status" value="1"/>
</dbReference>
<sequence length="451" mass="48692">MAGTAAPRVDWSNWAGNQRATAAAVLRPGSAEEVAEAVRTAVARGHRIRPVGSGHSFTALATTDGYRLEPPRPTAVGAGGPDADPPPAGIRVDAARRQVTVPAGLTLRELNGLLARHGLAMPNLGDIDAQTVAGAISTGTHGTGAALGCLATTVTALTLVTGTGEVLRCAADEHPDVFAAARVSLGALGVLVDVTLQCVDAFVLHAHDRPDRLATVLADLPALVEAHDHVEFFWFPYTDRVQVKTNDRVPADDRPLPRWRGWLDDDFLANTVFGGACRLGRALPALAPTISAGIARAVGERHYTGRSDRVFCSPRRIRFTEMEYALPRAALPEALDALRRIVDGLPFRVLFPAEVRFTAADDIWLSHSHGRDSAYVAVHQYVGMPYEPYFRAFEQVATGLGGRPHWGKLHWRDAASLAGAYPRFADFHRLRDRLDPHRVFTNPHLTHILGP</sequence>
<dbReference type="InterPro" id="IPR016169">
    <property type="entry name" value="FAD-bd_PCMH_sub2"/>
</dbReference>
<feature type="region of interest" description="Disordered" evidence="2">
    <location>
        <begin position="65"/>
        <end position="85"/>
    </location>
</feature>
<evidence type="ECO:0000256" key="2">
    <source>
        <dbReference type="SAM" id="MobiDB-lite"/>
    </source>
</evidence>
<dbReference type="InterPro" id="IPR036318">
    <property type="entry name" value="FAD-bd_PCMH-like_sf"/>
</dbReference>